<evidence type="ECO:0000313" key="5">
    <source>
        <dbReference type="RefSeq" id="XP_007018137.2"/>
    </source>
</evidence>
<dbReference type="Gramene" id="Tc08v2_t005660.1">
    <property type="protein sequence ID" value="Tc08v2_p005660.1"/>
    <property type="gene ID" value="Tc08v2_g005660"/>
</dbReference>
<dbReference type="InterPro" id="IPR002885">
    <property type="entry name" value="PPR_rpt"/>
</dbReference>
<dbReference type="Pfam" id="PF01535">
    <property type="entry name" value="PPR"/>
    <property type="match status" value="4"/>
</dbReference>
<accession>A0AB32UUH3</accession>
<protein>
    <submittedName>
        <fullName evidence="5">Pentatricopeptide repeat-containing protein At5g27460</fullName>
    </submittedName>
</protein>
<keyword evidence="2" id="KW-0677">Repeat</keyword>
<sequence>MGYTWQTVHSFLSLLPLKRERNCETPSRFSSSMASRSIIPHLKRNGGDKLAGATWRRIINSGASPGYAVEKPRVKTAIASSRVSLKRSILRLKSPTESTTTVLQNWADSGHKVEISDLRYISNILLKTSCYNQALEMWTWMETQKGLQISAADHANKLELLIKVRGLMAAEEYFDRLPNTASQKAACLPLLNGYVKERNVGKAEAFMSKLTGLGLTLGPYLFIEMMKLYMATCQYDKVPLVIMQMTRNKIPKYAQSYNLWMDACAKASGVAEAEAVYREMLSDENAKVGWSTLSTLANIYVKAGLVEKAVAALKNAEAKLSTNNRFGYIFLMTQYTSLNSKDDVIRLWDASKAVGKRLSCANYMCILSCLVKLGDLVQAERVFMEWESNRQKYDIRVSNVLLGAYMRNGWVEKAESLYIRSLKKGGCPNYKTWEILMEGWVRSHKMVKAINAMKEGFAMLKDCHWRPSQSILVAIAEYLEKQGKLEDATNFIRDIQDMGLASSPIYKSLLRIHLSAKRPANDILEMMDKDKIEMDDEISSLVQASEIDSRNFNFCSGSLG</sequence>
<dbReference type="AlphaFoldDB" id="A0AB32UUH3"/>
<reference evidence="5" key="2">
    <citation type="submission" date="2025-08" db="UniProtKB">
        <authorList>
            <consortium name="RefSeq"/>
        </authorList>
    </citation>
    <scope>IDENTIFICATION</scope>
</reference>
<dbReference type="NCBIfam" id="TIGR00756">
    <property type="entry name" value="PPR"/>
    <property type="match status" value="1"/>
</dbReference>
<dbReference type="Gene3D" id="1.25.40.10">
    <property type="entry name" value="Tetratricopeptide repeat domain"/>
    <property type="match status" value="2"/>
</dbReference>
<comment type="similarity">
    <text evidence="1">Belongs to the PPR family. P subfamily.</text>
</comment>
<evidence type="ECO:0000313" key="4">
    <source>
        <dbReference type="Proteomes" id="UP000694886"/>
    </source>
</evidence>
<dbReference type="Proteomes" id="UP000694886">
    <property type="component" value="Chromosome 8"/>
</dbReference>
<gene>
    <name evidence="5" type="primary">LOC18591760</name>
</gene>
<evidence type="ECO:0000256" key="3">
    <source>
        <dbReference type="PROSITE-ProRule" id="PRU00708"/>
    </source>
</evidence>
<reference evidence="4" key="1">
    <citation type="journal article" date="1997" name="Nucleic Acids Res.">
        <title>tRNAscan-SE: a program for improved detection of transfer RNA genes in genomic sequence.</title>
        <authorList>
            <person name="Lowe T.M."/>
            <person name="Eddy S.R."/>
        </authorList>
    </citation>
    <scope>NUCLEOTIDE SEQUENCE [LARGE SCALE GENOMIC DNA]</scope>
    <source>
        <strain evidence="4">r\B97-61/B2</strain>
    </source>
</reference>
<dbReference type="PROSITE" id="PS51375">
    <property type="entry name" value="PPR"/>
    <property type="match status" value="1"/>
</dbReference>
<evidence type="ECO:0000256" key="2">
    <source>
        <dbReference type="ARBA" id="ARBA00022737"/>
    </source>
</evidence>
<proteinExistence type="inferred from homology"/>
<name>A0AB32UUH3_THECC</name>
<dbReference type="GO" id="GO:0003729">
    <property type="term" value="F:mRNA binding"/>
    <property type="evidence" value="ECO:0007669"/>
    <property type="project" value="UniProtKB-ARBA"/>
</dbReference>
<dbReference type="GeneID" id="18591760"/>
<feature type="repeat" description="PPR" evidence="3">
    <location>
        <begin position="394"/>
        <end position="428"/>
    </location>
</feature>
<organism evidence="4 5">
    <name type="scientific">Theobroma cacao</name>
    <name type="common">Cacao</name>
    <name type="synonym">Cocoa</name>
    <dbReference type="NCBI Taxonomy" id="3641"/>
    <lineage>
        <taxon>Eukaryota</taxon>
        <taxon>Viridiplantae</taxon>
        <taxon>Streptophyta</taxon>
        <taxon>Embryophyta</taxon>
        <taxon>Tracheophyta</taxon>
        <taxon>Spermatophyta</taxon>
        <taxon>Magnoliopsida</taxon>
        <taxon>eudicotyledons</taxon>
        <taxon>Gunneridae</taxon>
        <taxon>Pentapetalae</taxon>
        <taxon>rosids</taxon>
        <taxon>malvids</taxon>
        <taxon>Malvales</taxon>
        <taxon>Malvaceae</taxon>
        <taxon>Byttnerioideae</taxon>
        <taxon>Theobroma</taxon>
    </lineage>
</organism>
<dbReference type="InterPro" id="IPR011990">
    <property type="entry name" value="TPR-like_helical_dom_sf"/>
</dbReference>
<dbReference type="PANTHER" id="PTHR45717:SF13">
    <property type="entry name" value="OS02G0796400 PROTEIN"/>
    <property type="match status" value="1"/>
</dbReference>
<dbReference type="KEGG" id="tcc:18591760"/>
<dbReference type="RefSeq" id="XP_007018137.2">
    <property type="nucleotide sequence ID" value="XM_007018075.2"/>
</dbReference>
<dbReference type="PANTHER" id="PTHR45717">
    <property type="entry name" value="OS12G0527900 PROTEIN"/>
    <property type="match status" value="1"/>
</dbReference>
<evidence type="ECO:0000256" key="1">
    <source>
        <dbReference type="ARBA" id="ARBA00007626"/>
    </source>
</evidence>